<dbReference type="GO" id="GO:0004368">
    <property type="term" value="F:glycerol-3-phosphate dehydrogenase (quinone) activity"/>
    <property type="evidence" value="ECO:0007669"/>
    <property type="project" value="UniProtKB-EC"/>
</dbReference>
<evidence type="ECO:0000256" key="2">
    <source>
        <dbReference type="ARBA" id="ARBA00007330"/>
    </source>
</evidence>
<name>A0A6M4H105_9PROT</name>
<dbReference type="NCBIfam" id="NF009906">
    <property type="entry name" value="PRK13369.1"/>
    <property type="match status" value="1"/>
</dbReference>
<comment type="catalytic activity">
    <reaction evidence="6">
        <text>a quinone + sn-glycerol 3-phosphate = dihydroxyacetone phosphate + a quinol</text>
        <dbReference type="Rhea" id="RHEA:18977"/>
        <dbReference type="ChEBI" id="CHEBI:24646"/>
        <dbReference type="ChEBI" id="CHEBI:57597"/>
        <dbReference type="ChEBI" id="CHEBI:57642"/>
        <dbReference type="ChEBI" id="CHEBI:132124"/>
        <dbReference type="EC" id="1.1.5.3"/>
    </reaction>
</comment>
<reference evidence="9 10" key="1">
    <citation type="submission" date="2020-04" db="EMBL/GenBank/DDBJ databases">
        <title>Usitatibacter rugosus gen. nov., sp. nov. and Usitatibacter palustris sp. nov., novel members of Usitatibacteraceae fam. nov. within the order Nitrosomonadales isolated from soil.</title>
        <authorList>
            <person name="Huber K.J."/>
            <person name="Neumann-Schaal M."/>
            <person name="Geppert A."/>
            <person name="Luckner M."/>
            <person name="Wanner G."/>
            <person name="Overmann J."/>
        </authorList>
    </citation>
    <scope>NUCLEOTIDE SEQUENCE [LARGE SCALE GENOMIC DNA]</scope>
    <source>
        <strain evidence="9 10">0125_3</strain>
    </source>
</reference>
<keyword evidence="5 6" id="KW-0560">Oxidoreductase</keyword>
<evidence type="ECO:0000256" key="5">
    <source>
        <dbReference type="ARBA" id="ARBA00023002"/>
    </source>
</evidence>
<feature type="domain" description="Alpha-glycerophosphate oxidase C-terminal" evidence="8">
    <location>
        <begin position="387"/>
        <end position="490"/>
    </location>
</feature>
<dbReference type="InterPro" id="IPR036188">
    <property type="entry name" value="FAD/NAD-bd_sf"/>
</dbReference>
<evidence type="ECO:0000256" key="6">
    <source>
        <dbReference type="RuleBase" id="RU361217"/>
    </source>
</evidence>
<dbReference type="PANTHER" id="PTHR11985:SF15">
    <property type="entry name" value="GLYCEROL-3-PHOSPHATE DEHYDROGENASE, MITOCHONDRIAL"/>
    <property type="match status" value="1"/>
</dbReference>
<dbReference type="KEGG" id="uru:DSM104443_03389"/>
<dbReference type="Gene3D" id="3.50.50.60">
    <property type="entry name" value="FAD/NAD(P)-binding domain"/>
    <property type="match status" value="1"/>
</dbReference>
<dbReference type="AlphaFoldDB" id="A0A6M4H105"/>
<dbReference type="PROSITE" id="PS00977">
    <property type="entry name" value="FAD_G3PDH_1"/>
    <property type="match status" value="1"/>
</dbReference>
<dbReference type="InterPro" id="IPR031656">
    <property type="entry name" value="DAO_C"/>
</dbReference>
<evidence type="ECO:0000313" key="9">
    <source>
        <dbReference type="EMBL" id="QJR12304.1"/>
    </source>
</evidence>
<evidence type="ECO:0000256" key="1">
    <source>
        <dbReference type="ARBA" id="ARBA00001974"/>
    </source>
</evidence>
<keyword evidence="10" id="KW-1185">Reference proteome</keyword>
<keyword evidence="4" id="KW-0274">FAD</keyword>
<feature type="domain" description="FAD dependent oxidoreductase" evidence="7">
    <location>
        <begin position="8"/>
        <end position="365"/>
    </location>
</feature>
<keyword evidence="3 6" id="KW-0285">Flavoprotein</keyword>
<dbReference type="Gene3D" id="3.30.9.10">
    <property type="entry name" value="D-Amino Acid Oxidase, subunit A, domain 2"/>
    <property type="match status" value="1"/>
</dbReference>
<dbReference type="Pfam" id="PF01266">
    <property type="entry name" value="DAO"/>
    <property type="match status" value="1"/>
</dbReference>
<evidence type="ECO:0000259" key="8">
    <source>
        <dbReference type="Pfam" id="PF16901"/>
    </source>
</evidence>
<organism evidence="9 10">
    <name type="scientific">Usitatibacter rugosus</name>
    <dbReference type="NCBI Taxonomy" id="2732067"/>
    <lineage>
        <taxon>Bacteria</taxon>
        <taxon>Pseudomonadati</taxon>
        <taxon>Pseudomonadota</taxon>
        <taxon>Betaproteobacteria</taxon>
        <taxon>Nitrosomonadales</taxon>
        <taxon>Usitatibacteraceae</taxon>
        <taxon>Usitatibacter</taxon>
    </lineage>
</organism>
<dbReference type="InterPro" id="IPR006076">
    <property type="entry name" value="FAD-dep_OxRdtase"/>
</dbReference>
<dbReference type="PANTHER" id="PTHR11985">
    <property type="entry name" value="GLYCEROL-3-PHOSPHATE DEHYDROGENASE"/>
    <property type="match status" value="1"/>
</dbReference>
<dbReference type="Pfam" id="PF16901">
    <property type="entry name" value="DAO_C"/>
    <property type="match status" value="1"/>
</dbReference>
<dbReference type="Gene3D" id="6.10.250.1890">
    <property type="match status" value="1"/>
</dbReference>
<dbReference type="SUPFAM" id="SSF51905">
    <property type="entry name" value="FAD/NAD(P)-binding domain"/>
    <property type="match status" value="1"/>
</dbReference>
<sequence length="496" mass="54513">MTAGGVRDLLIIGGGINGAGIARDAAGRGLAVTMVEQGDLASSTSSGSSKLIHGGLRYLEQYEFRLVREALQEREVLLRLAPHIIRPLLFVLPHDASMRPAWMIRIGMWLYDHIGGKITLPGSVRVKFPHIEYSAGLKPDFRSGFVYSDCRVDDSRLTVLNALGARDKGAEILTRTRFVEAKRSGGLWEATIEDVATGERRPVRAKALVNAAGPWVANVLEAIPDDRITAKVRLVKGSHIVVPQVHTRGHAYILQNADDRVVFVIPYEGKYSLVGTTDVAVDTIGEAAEISEAETQYLLEAANRFLAKPLAKSDIVWSYAGVRPLYDDGSENPSQVTRDYVLKVDHEGGRAPLLSIFGGKITTYRRLAEEAMEKLQPFFPGLKGAWTATEPLPGGDVRHFNAFRDKMQGDYPSLPRDLLEGIVRRHGSRTPQVVGEAATMESLGTHFGAGLTQAEVDYLKREEWARTAEDVLWRRTKAGLHMDAAQREAVARYLGG</sequence>
<accession>A0A6M4H105</accession>
<dbReference type="GO" id="GO:0046168">
    <property type="term" value="P:glycerol-3-phosphate catabolic process"/>
    <property type="evidence" value="ECO:0007669"/>
    <property type="project" value="TreeGrafter"/>
</dbReference>
<evidence type="ECO:0000313" key="10">
    <source>
        <dbReference type="Proteomes" id="UP000501534"/>
    </source>
</evidence>
<protein>
    <recommendedName>
        <fullName evidence="6">Glycerol-3-phosphate dehydrogenase</fullName>
        <ecNumber evidence="6">1.1.5.3</ecNumber>
    </recommendedName>
</protein>
<dbReference type="PROSITE" id="PS00978">
    <property type="entry name" value="FAD_G3PDH_2"/>
    <property type="match status" value="1"/>
</dbReference>
<dbReference type="GO" id="GO:0009331">
    <property type="term" value="C:glycerol-3-phosphate dehydrogenase (FAD) complex"/>
    <property type="evidence" value="ECO:0007669"/>
    <property type="project" value="UniProtKB-UniRule"/>
</dbReference>
<dbReference type="Gene3D" id="1.10.8.870">
    <property type="entry name" value="Alpha-glycerophosphate oxidase, cap domain"/>
    <property type="match status" value="1"/>
</dbReference>
<dbReference type="Proteomes" id="UP000501534">
    <property type="component" value="Chromosome"/>
</dbReference>
<evidence type="ECO:0000259" key="7">
    <source>
        <dbReference type="Pfam" id="PF01266"/>
    </source>
</evidence>
<evidence type="ECO:0000256" key="3">
    <source>
        <dbReference type="ARBA" id="ARBA00022630"/>
    </source>
</evidence>
<dbReference type="EC" id="1.1.5.3" evidence="6"/>
<dbReference type="PRINTS" id="PR01001">
    <property type="entry name" value="FADG3PDH"/>
</dbReference>
<dbReference type="RefSeq" id="WP_171094398.1">
    <property type="nucleotide sequence ID" value="NZ_CP053069.1"/>
</dbReference>
<gene>
    <name evidence="9" type="primary">eryB</name>
    <name evidence="9" type="ORF">DSM104443_03389</name>
</gene>
<dbReference type="InterPro" id="IPR000447">
    <property type="entry name" value="G3P_DH_FAD-dep"/>
</dbReference>
<evidence type="ECO:0000256" key="4">
    <source>
        <dbReference type="ARBA" id="ARBA00022827"/>
    </source>
</evidence>
<dbReference type="InterPro" id="IPR038299">
    <property type="entry name" value="DAO_C_sf"/>
</dbReference>
<proteinExistence type="inferred from homology"/>
<comment type="cofactor">
    <cofactor evidence="1 6">
        <name>FAD</name>
        <dbReference type="ChEBI" id="CHEBI:57692"/>
    </cofactor>
</comment>
<comment type="similarity">
    <text evidence="2 6">Belongs to the FAD-dependent glycerol-3-phosphate dehydrogenase family.</text>
</comment>
<dbReference type="EMBL" id="CP053069">
    <property type="protein sequence ID" value="QJR12304.1"/>
    <property type="molecule type" value="Genomic_DNA"/>
</dbReference>
<dbReference type="SUPFAM" id="SSF54373">
    <property type="entry name" value="FAD-linked reductases, C-terminal domain"/>
    <property type="match status" value="1"/>
</dbReference>
<dbReference type="NCBIfam" id="NF008899">
    <property type="entry name" value="PRK12266.1"/>
    <property type="match status" value="1"/>
</dbReference>